<keyword evidence="1" id="KW-0723">Serine/threonine-protein kinase</keyword>
<dbReference type="InterPro" id="IPR000719">
    <property type="entry name" value="Prot_kinase_dom"/>
</dbReference>
<evidence type="ECO:0000256" key="1">
    <source>
        <dbReference type="ARBA" id="ARBA00022527"/>
    </source>
</evidence>
<protein>
    <submittedName>
        <fullName evidence="8">Protein kinase domain-containing protein</fullName>
    </submittedName>
</protein>
<evidence type="ECO:0000313" key="8">
    <source>
        <dbReference type="EMBL" id="GFH17625.1"/>
    </source>
</evidence>
<evidence type="ECO:0000256" key="5">
    <source>
        <dbReference type="ARBA" id="ARBA00022840"/>
    </source>
</evidence>
<keyword evidence="2" id="KW-0808">Transferase</keyword>
<dbReference type="GO" id="GO:0004674">
    <property type="term" value="F:protein serine/threonine kinase activity"/>
    <property type="evidence" value="ECO:0007669"/>
    <property type="project" value="UniProtKB-KW"/>
</dbReference>
<accession>A0A699Z7V6</accession>
<dbReference type="PROSITE" id="PS50011">
    <property type="entry name" value="PROTEIN_KINASE_DOM"/>
    <property type="match status" value="1"/>
</dbReference>
<dbReference type="InterPro" id="IPR011009">
    <property type="entry name" value="Kinase-like_dom_sf"/>
</dbReference>
<dbReference type="EMBL" id="BLLF01001178">
    <property type="protein sequence ID" value="GFH17625.1"/>
    <property type="molecule type" value="Genomic_DNA"/>
</dbReference>
<dbReference type="PANTHER" id="PTHR24350">
    <property type="entry name" value="SERINE/THREONINE-PROTEIN KINASE IAL-RELATED"/>
    <property type="match status" value="1"/>
</dbReference>
<proteinExistence type="predicted"/>
<gene>
    <name evidence="8" type="ORF">HaLaN_14296</name>
</gene>
<name>A0A699Z7V6_HAELA</name>
<evidence type="ECO:0000256" key="2">
    <source>
        <dbReference type="ARBA" id="ARBA00022679"/>
    </source>
</evidence>
<reference evidence="8 9" key="1">
    <citation type="submission" date="2020-02" db="EMBL/GenBank/DDBJ databases">
        <title>Draft genome sequence of Haematococcus lacustris strain NIES-144.</title>
        <authorList>
            <person name="Morimoto D."/>
            <person name="Nakagawa S."/>
            <person name="Yoshida T."/>
            <person name="Sawayama S."/>
        </authorList>
    </citation>
    <scope>NUCLEOTIDE SEQUENCE [LARGE SCALE GENOMIC DNA]</scope>
    <source>
        <strain evidence="8 9">NIES-144</strain>
    </source>
</reference>
<dbReference type="InterPro" id="IPR030616">
    <property type="entry name" value="Aur-like"/>
</dbReference>
<evidence type="ECO:0000256" key="6">
    <source>
        <dbReference type="PIRSR" id="PIRSR630616-2"/>
    </source>
</evidence>
<evidence type="ECO:0000256" key="4">
    <source>
        <dbReference type="ARBA" id="ARBA00022777"/>
    </source>
</evidence>
<evidence type="ECO:0000259" key="7">
    <source>
        <dbReference type="PROSITE" id="PS50011"/>
    </source>
</evidence>
<comment type="caution">
    <text evidence="8">The sequence shown here is derived from an EMBL/GenBank/DDBJ whole genome shotgun (WGS) entry which is preliminary data.</text>
</comment>
<keyword evidence="3 6" id="KW-0547">Nucleotide-binding</keyword>
<keyword evidence="9" id="KW-1185">Reference proteome</keyword>
<feature type="non-terminal residue" evidence="8">
    <location>
        <position position="1"/>
    </location>
</feature>
<keyword evidence="5 6" id="KW-0067">ATP-binding</keyword>
<evidence type="ECO:0000256" key="3">
    <source>
        <dbReference type="ARBA" id="ARBA00022741"/>
    </source>
</evidence>
<feature type="binding site" evidence="6">
    <location>
        <position position="3"/>
    </location>
    <ligand>
        <name>ATP</name>
        <dbReference type="ChEBI" id="CHEBI:30616"/>
    </ligand>
</feature>
<dbReference type="Pfam" id="PF00069">
    <property type="entry name" value="Pkinase"/>
    <property type="match status" value="1"/>
</dbReference>
<dbReference type="Proteomes" id="UP000485058">
    <property type="component" value="Unassembled WGS sequence"/>
</dbReference>
<dbReference type="AlphaFoldDB" id="A0A699Z7V6"/>
<evidence type="ECO:0000313" key="9">
    <source>
        <dbReference type="Proteomes" id="UP000485058"/>
    </source>
</evidence>
<keyword evidence="4 8" id="KW-0418">Kinase</keyword>
<dbReference type="SUPFAM" id="SSF56112">
    <property type="entry name" value="Protein kinase-like (PK-like)"/>
    <property type="match status" value="1"/>
</dbReference>
<organism evidence="8 9">
    <name type="scientific">Haematococcus lacustris</name>
    <name type="common">Green alga</name>
    <name type="synonym">Haematococcus pluvialis</name>
    <dbReference type="NCBI Taxonomy" id="44745"/>
    <lineage>
        <taxon>Eukaryota</taxon>
        <taxon>Viridiplantae</taxon>
        <taxon>Chlorophyta</taxon>
        <taxon>core chlorophytes</taxon>
        <taxon>Chlorophyceae</taxon>
        <taxon>CS clade</taxon>
        <taxon>Chlamydomonadales</taxon>
        <taxon>Haematococcaceae</taxon>
        <taxon>Haematococcus</taxon>
    </lineage>
</organism>
<dbReference type="GO" id="GO:0005524">
    <property type="term" value="F:ATP binding"/>
    <property type="evidence" value="ECO:0007669"/>
    <property type="project" value="UniProtKB-KW"/>
</dbReference>
<feature type="domain" description="Protein kinase" evidence="7">
    <location>
        <begin position="1"/>
        <end position="68"/>
    </location>
</feature>
<dbReference type="Gene3D" id="1.10.510.10">
    <property type="entry name" value="Transferase(Phosphotransferase) domain 1"/>
    <property type="match status" value="1"/>
</dbReference>
<sequence>LIDFGLSKHLASARTLGVGTPDYLSPEMLQVWTNYTGTPVPYDARAVDAWAMGVLMFLLITGKYPFEW</sequence>